<evidence type="ECO:0000313" key="1">
    <source>
        <dbReference type="EMBL" id="MRH78879.1"/>
    </source>
</evidence>
<proteinExistence type="predicted"/>
<dbReference type="InterPro" id="IPR016181">
    <property type="entry name" value="Acyl_CoA_acyltransferase"/>
</dbReference>
<dbReference type="Proteomes" id="UP000433788">
    <property type="component" value="Unassembled WGS sequence"/>
</dbReference>
<dbReference type="RefSeq" id="WP_153719899.1">
    <property type="nucleotide sequence ID" value="NZ_WJPP01000004.1"/>
</dbReference>
<accession>A0A6N7QTZ1</accession>
<dbReference type="GO" id="GO:0016740">
    <property type="term" value="F:transferase activity"/>
    <property type="evidence" value="ECO:0007669"/>
    <property type="project" value="UniProtKB-KW"/>
</dbReference>
<dbReference type="AlphaFoldDB" id="A0A6N7QTZ1"/>
<organism evidence="1 2">
    <name type="scientific">Spiribacter salilacus</name>
    <dbReference type="NCBI Taxonomy" id="2664894"/>
    <lineage>
        <taxon>Bacteria</taxon>
        <taxon>Pseudomonadati</taxon>
        <taxon>Pseudomonadota</taxon>
        <taxon>Gammaproteobacteria</taxon>
        <taxon>Chromatiales</taxon>
        <taxon>Ectothiorhodospiraceae</taxon>
        <taxon>Spiribacter</taxon>
    </lineage>
</organism>
<dbReference type="SUPFAM" id="SSF55729">
    <property type="entry name" value="Acyl-CoA N-acyltransferases (Nat)"/>
    <property type="match status" value="1"/>
</dbReference>
<keyword evidence="1" id="KW-0808">Transferase</keyword>
<evidence type="ECO:0000313" key="2">
    <source>
        <dbReference type="Proteomes" id="UP000433788"/>
    </source>
</evidence>
<dbReference type="EMBL" id="WJPP01000004">
    <property type="protein sequence ID" value="MRH78879.1"/>
    <property type="molecule type" value="Genomic_DNA"/>
</dbReference>
<dbReference type="PANTHER" id="PTHR47017:SF1">
    <property type="entry name" value="ACYL-COA"/>
    <property type="match status" value="1"/>
</dbReference>
<dbReference type="PANTHER" id="PTHR47017">
    <property type="entry name" value="ACYL-COA"/>
    <property type="match status" value="1"/>
</dbReference>
<gene>
    <name evidence="1" type="ORF">GH984_09175</name>
</gene>
<dbReference type="InterPro" id="IPR007434">
    <property type="entry name" value="FemAB-like"/>
</dbReference>
<keyword evidence="2" id="KW-1185">Reference proteome</keyword>
<reference evidence="1 2" key="1">
    <citation type="submission" date="2019-11" db="EMBL/GenBank/DDBJ databases">
        <authorList>
            <person name="Zhang X.Y."/>
        </authorList>
    </citation>
    <scope>NUCLEOTIDE SEQUENCE [LARGE SCALE GENOMIC DNA]</scope>
    <source>
        <strain evidence="1 2">C176</strain>
    </source>
</reference>
<protein>
    <submittedName>
        <fullName evidence="1">GNAT family N-acetyltransferase</fullName>
    </submittedName>
</protein>
<comment type="caution">
    <text evidence="1">The sequence shown here is derived from an EMBL/GenBank/DDBJ whole genome shotgun (WGS) entry which is preliminary data.</text>
</comment>
<name>A0A6N7QTZ1_9GAMM</name>
<dbReference type="Gene3D" id="3.40.630.30">
    <property type="match status" value="1"/>
</dbReference>
<dbReference type="Pfam" id="PF04339">
    <property type="entry name" value="FemAB_like"/>
    <property type="match status" value="1"/>
</dbReference>
<sequence>MKLSAAHQITAVNPDQWNQLQGADNPFLRYEFLHALERHEAVAPETGWLPQHLLLWEDDQLIAAAPAYLKQHSWGEFVFDFAWAQAYERHGLDYYPKLVIGVPFSPVNGPRMLLHPDKPAGELRNALATGAMRLTEQLGLSSAHWLFHSPADQKALLRNDYLHRTGCQFHWHNPGYTDFDAFLGGMSAKKRKNIRRERRLVASAGIILEVIHGHETDGALWSAMHRFYSNTFEAHGNLPLISRECFMEMAQALGDQMILFVAKRAETPVAGAICFRDANTLYGRYWGADEEIDGLHFETCYYQGIEYCIQHGLTRFEPGAQGEHKIARGFLPTLTHSAHYLVDPQFRQAVDHFLDRERPAVAGYAEALRAEAPFRIEVLETLP</sequence>